<proteinExistence type="predicted"/>
<protein>
    <submittedName>
        <fullName evidence="1">Uncharacterized protein</fullName>
    </submittedName>
</protein>
<keyword evidence="2" id="KW-1185">Reference proteome</keyword>
<dbReference type="RefSeq" id="WP_203743847.1">
    <property type="nucleotide sequence ID" value="NZ_BONF01000009.1"/>
</dbReference>
<organism evidence="1 2">
    <name type="scientific">Catellatospora bangladeshensis</name>
    <dbReference type="NCBI Taxonomy" id="310355"/>
    <lineage>
        <taxon>Bacteria</taxon>
        <taxon>Bacillati</taxon>
        <taxon>Actinomycetota</taxon>
        <taxon>Actinomycetes</taxon>
        <taxon>Micromonosporales</taxon>
        <taxon>Micromonosporaceae</taxon>
        <taxon>Catellatospora</taxon>
    </lineage>
</organism>
<dbReference type="Proteomes" id="UP000601223">
    <property type="component" value="Unassembled WGS sequence"/>
</dbReference>
<gene>
    <name evidence="1" type="ORF">Cba03nite_17220</name>
</gene>
<reference evidence="1 2" key="1">
    <citation type="submission" date="2021-01" db="EMBL/GenBank/DDBJ databases">
        <title>Whole genome shotgun sequence of Catellatospora bangladeshensis NBRC 107357.</title>
        <authorList>
            <person name="Komaki H."/>
            <person name="Tamura T."/>
        </authorList>
    </citation>
    <scope>NUCLEOTIDE SEQUENCE [LARGE SCALE GENOMIC DNA]</scope>
    <source>
        <strain evidence="1 2">NBRC 107357</strain>
    </source>
</reference>
<name>A0A8J3JKJ5_9ACTN</name>
<dbReference type="AlphaFoldDB" id="A0A8J3JKJ5"/>
<dbReference type="EMBL" id="BONF01000009">
    <property type="protein sequence ID" value="GIF80373.1"/>
    <property type="molecule type" value="Genomic_DNA"/>
</dbReference>
<evidence type="ECO:0000313" key="1">
    <source>
        <dbReference type="EMBL" id="GIF80373.1"/>
    </source>
</evidence>
<comment type="caution">
    <text evidence="1">The sequence shown here is derived from an EMBL/GenBank/DDBJ whole genome shotgun (WGS) entry which is preliminary data.</text>
</comment>
<evidence type="ECO:0000313" key="2">
    <source>
        <dbReference type="Proteomes" id="UP000601223"/>
    </source>
</evidence>
<accession>A0A8J3JKJ5</accession>
<sequence>MHVDQLTDFAWTFDVVHPDPDRRRAAIERERGYQQEWARHHAWVRMVRQRTAEGGGGYPMRLLAEYDQVHAAMRDAYGRMFAAPIWHYLSGGVALEELAPFTRHAVLYLRWETEYPDEWAALGKSWAAKRHVLRTLAALGPTPETHGDLLGLVDAALRREHRCEDLGYVKVARVLHGPSVRMIIDWAEEDLDGLVRLRAGYLRSALDHPAAPVTPASWRAWLRG</sequence>